<dbReference type="Pfam" id="PF22669">
    <property type="entry name" value="Exo_endo_phos2"/>
    <property type="match status" value="1"/>
</dbReference>
<dbReference type="InterPro" id="IPR036691">
    <property type="entry name" value="Endo/exonu/phosph_ase_sf"/>
</dbReference>
<dbReference type="PANTHER" id="PTHR16320">
    <property type="entry name" value="SPHINGOMYELINASE FAMILY MEMBER"/>
    <property type="match status" value="1"/>
</dbReference>
<dbReference type="InterPro" id="IPR038772">
    <property type="entry name" value="Sph/SMPD2-like"/>
</dbReference>
<reference evidence="3 4" key="1">
    <citation type="submission" date="2013-12" db="EMBL/GenBank/DDBJ databases">
        <authorList>
            <person name="Cubeta M."/>
            <person name="Pakala S."/>
            <person name="Fedorova N."/>
            <person name="Thomas E."/>
            <person name="Dean R."/>
            <person name="Jabaji S."/>
            <person name="Neate S."/>
            <person name="Toda T."/>
            <person name="Tavantzis S."/>
            <person name="Vilgalys R."/>
            <person name="Bharathan N."/>
            <person name="Pakala S."/>
            <person name="Losada L.S."/>
            <person name="Zafar N."/>
            <person name="Nierman W."/>
        </authorList>
    </citation>
    <scope>NUCLEOTIDE SEQUENCE [LARGE SCALE GENOMIC DNA]</scope>
    <source>
        <strain evidence="3 4">123E</strain>
    </source>
</reference>
<dbReference type="GO" id="GO:0004767">
    <property type="term" value="F:sphingomyelin phosphodiesterase activity"/>
    <property type="evidence" value="ECO:0007669"/>
    <property type="project" value="InterPro"/>
</dbReference>
<dbReference type="HOGENOM" id="CLU_032141_0_0_1"/>
<evidence type="ECO:0000256" key="1">
    <source>
        <dbReference type="SAM" id="SignalP"/>
    </source>
</evidence>
<dbReference type="Gene3D" id="3.60.10.10">
    <property type="entry name" value="Endonuclease/exonuclease/phosphatase"/>
    <property type="match status" value="1"/>
</dbReference>
<gene>
    <name evidence="3" type="ORF">V565_118140</name>
</gene>
<dbReference type="Proteomes" id="UP000027456">
    <property type="component" value="Unassembled WGS sequence"/>
</dbReference>
<keyword evidence="3" id="KW-0255">Endonuclease</keyword>
<comment type="caution">
    <text evidence="3">The sequence shown here is derived from an EMBL/GenBank/DDBJ whole genome shotgun (WGS) entry which is preliminary data.</text>
</comment>
<dbReference type="InterPro" id="IPR001229">
    <property type="entry name" value="Jacalin-like_lectin_dom"/>
</dbReference>
<dbReference type="GO" id="GO:0016791">
    <property type="term" value="F:phosphatase activity"/>
    <property type="evidence" value="ECO:0007669"/>
    <property type="project" value="InterPro"/>
</dbReference>
<dbReference type="GO" id="GO:0046856">
    <property type="term" value="P:phosphatidylinositol dephosphorylation"/>
    <property type="evidence" value="ECO:0007669"/>
    <property type="project" value="InterPro"/>
</dbReference>
<dbReference type="Gene3D" id="2.100.10.30">
    <property type="entry name" value="Jacalin-like lectin domain"/>
    <property type="match status" value="1"/>
</dbReference>
<evidence type="ECO:0000313" key="4">
    <source>
        <dbReference type="Proteomes" id="UP000027456"/>
    </source>
</evidence>
<dbReference type="SUPFAM" id="SSF56219">
    <property type="entry name" value="DNase I-like"/>
    <property type="match status" value="1"/>
</dbReference>
<dbReference type="AlphaFoldDB" id="A0A074SFA8"/>
<dbReference type="SUPFAM" id="SSF51101">
    <property type="entry name" value="Mannose-binding lectins"/>
    <property type="match status" value="1"/>
</dbReference>
<organism evidence="3 4">
    <name type="scientific">Rhizoctonia solani 123E</name>
    <dbReference type="NCBI Taxonomy" id="1423351"/>
    <lineage>
        <taxon>Eukaryota</taxon>
        <taxon>Fungi</taxon>
        <taxon>Dikarya</taxon>
        <taxon>Basidiomycota</taxon>
        <taxon>Agaricomycotina</taxon>
        <taxon>Agaricomycetes</taxon>
        <taxon>Cantharellales</taxon>
        <taxon>Ceratobasidiaceae</taxon>
        <taxon>Rhizoctonia</taxon>
    </lineage>
</organism>
<dbReference type="EMBL" id="AZST01000471">
    <property type="protein sequence ID" value="KEP48692.1"/>
    <property type="molecule type" value="Genomic_DNA"/>
</dbReference>
<feature type="signal peptide" evidence="1">
    <location>
        <begin position="1"/>
        <end position="19"/>
    </location>
</feature>
<accession>A0A074SFA8</accession>
<keyword evidence="4" id="KW-1185">Reference proteome</keyword>
<dbReference type="GO" id="GO:0004527">
    <property type="term" value="F:exonuclease activity"/>
    <property type="evidence" value="ECO:0007669"/>
    <property type="project" value="UniProtKB-KW"/>
</dbReference>
<dbReference type="GO" id="GO:0004519">
    <property type="term" value="F:endonuclease activity"/>
    <property type="evidence" value="ECO:0007669"/>
    <property type="project" value="UniProtKB-KW"/>
</dbReference>
<sequence>MLCRLFSLVAAGFLYFVTAASPTEQDVAPVTNFNVLTINVAGLPESYDPCGAPDEDKEMNTMYIGKILSHYYYGIVNVQEDVSHHTTLYEYNEHPYRTVNTGDIQDSSGLNTLSNFPFIGSSSTTWAYCSDKPKHDFDCNSNKGFTFMRVRMEKGVYIDMINLHTDAGTGVHDQSARRLNIDQVTEFIQTHSIGNAVIVFGNTNSLYTRSRDNIRILTAQSGLKDAWVQAIGGTIPTPGDVKTYHREVVDKVFYRGSAVINLNSTGFFYDTSRFLSPEGSGLTNHDPVRVEFEYSLTDGLRQSDLFGESYGHWFNDLPSLPPAPKLASITLRGANRLDGLTFNLLTLRKGFRHGGKGGKAYSITLAPTEYIVSVKLCWGNKNVPTTRIFFAKVTTSNGQIVQAGKETEDCDTALTPNGYDVVGGYGQQGKEIDQLGFIYARRQ</sequence>
<dbReference type="SMART" id="SM00915">
    <property type="entry name" value="Jacalin"/>
    <property type="match status" value="1"/>
</dbReference>
<protein>
    <submittedName>
        <fullName evidence="3">Endonuclease/exonuclease/phosphatase family protein</fullName>
    </submittedName>
</protein>
<name>A0A074SFA8_9AGAM</name>
<dbReference type="InterPro" id="IPR036404">
    <property type="entry name" value="Jacalin-like_lectin_dom_sf"/>
</dbReference>
<dbReference type="Pfam" id="PF01419">
    <property type="entry name" value="Jacalin"/>
    <property type="match status" value="1"/>
</dbReference>
<feature type="chain" id="PRO_5001700541" evidence="1">
    <location>
        <begin position="20"/>
        <end position="443"/>
    </location>
</feature>
<dbReference type="InterPro" id="IPR000300">
    <property type="entry name" value="IPPc"/>
</dbReference>
<keyword evidence="3" id="KW-0540">Nuclease</keyword>
<keyword evidence="3" id="KW-0269">Exonuclease</keyword>
<dbReference type="PANTHER" id="PTHR16320:SF1">
    <property type="entry name" value="SPHINGOMYELINASE DDB_G0288017"/>
    <property type="match status" value="1"/>
</dbReference>
<keyword evidence="3" id="KW-0378">Hydrolase</keyword>
<evidence type="ECO:0000313" key="3">
    <source>
        <dbReference type="EMBL" id="KEP48692.1"/>
    </source>
</evidence>
<keyword evidence="1" id="KW-0732">Signal</keyword>
<feature type="domain" description="Jacalin-type lectin" evidence="2">
    <location>
        <begin position="311"/>
        <end position="441"/>
    </location>
</feature>
<dbReference type="GO" id="GO:0005737">
    <property type="term" value="C:cytoplasm"/>
    <property type="evidence" value="ECO:0007669"/>
    <property type="project" value="TreeGrafter"/>
</dbReference>
<proteinExistence type="predicted"/>
<evidence type="ECO:0000259" key="2">
    <source>
        <dbReference type="SMART" id="SM00915"/>
    </source>
</evidence>
<dbReference type="OrthoDB" id="40902at2759"/>